<organism evidence="1 2">
    <name type="scientific">Candidatus Dojkabacteria bacterium</name>
    <dbReference type="NCBI Taxonomy" id="2099670"/>
    <lineage>
        <taxon>Bacteria</taxon>
        <taxon>Candidatus Dojkabacteria</taxon>
    </lineage>
</organism>
<accession>A0A955RMH8</accession>
<comment type="caution">
    <text evidence="1">The sequence shown here is derived from an EMBL/GenBank/DDBJ whole genome shotgun (WGS) entry which is preliminary data.</text>
</comment>
<evidence type="ECO:0000313" key="2">
    <source>
        <dbReference type="Proteomes" id="UP000714915"/>
    </source>
</evidence>
<sequence>SIYVQPGWSVRVYSNTNRGGLSRCIGWTMWNLGIDKYDYSSSLIASSISSIDVYHSSNCQ</sequence>
<reference evidence="1" key="1">
    <citation type="submission" date="2020-04" db="EMBL/GenBank/DDBJ databases">
        <authorList>
            <person name="Zhang T."/>
        </authorList>
    </citation>
    <scope>NUCLEOTIDE SEQUENCE</scope>
    <source>
        <strain evidence="1">HKST-UBA09</strain>
    </source>
</reference>
<gene>
    <name evidence="1" type="ORF">KC669_04970</name>
</gene>
<dbReference type="EMBL" id="JAGQLF010000097">
    <property type="protein sequence ID" value="MCA9387358.1"/>
    <property type="molecule type" value="Genomic_DNA"/>
</dbReference>
<protein>
    <submittedName>
        <fullName evidence="1">Uncharacterized protein</fullName>
    </submittedName>
</protein>
<feature type="non-terminal residue" evidence="1">
    <location>
        <position position="1"/>
    </location>
</feature>
<reference evidence="1" key="2">
    <citation type="journal article" date="2021" name="Microbiome">
        <title>Successional dynamics and alternative stable states in a saline activated sludge microbial community over 9 years.</title>
        <authorList>
            <person name="Wang Y."/>
            <person name="Ye J."/>
            <person name="Ju F."/>
            <person name="Liu L."/>
            <person name="Boyd J.A."/>
            <person name="Deng Y."/>
            <person name="Parks D.H."/>
            <person name="Jiang X."/>
            <person name="Yin X."/>
            <person name="Woodcroft B.J."/>
            <person name="Tyson G.W."/>
            <person name="Hugenholtz P."/>
            <person name="Polz M.F."/>
            <person name="Zhang T."/>
        </authorList>
    </citation>
    <scope>NUCLEOTIDE SEQUENCE</scope>
    <source>
        <strain evidence="1">HKST-UBA09</strain>
    </source>
</reference>
<name>A0A955RMH8_9BACT</name>
<evidence type="ECO:0000313" key="1">
    <source>
        <dbReference type="EMBL" id="MCA9387358.1"/>
    </source>
</evidence>
<proteinExistence type="predicted"/>
<dbReference type="Proteomes" id="UP000714915">
    <property type="component" value="Unassembled WGS sequence"/>
</dbReference>
<dbReference type="AlphaFoldDB" id="A0A955RMH8"/>